<evidence type="ECO:0000256" key="1">
    <source>
        <dbReference type="SAM" id="SignalP"/>
    </source>
</evidence>
<dbReference type="PANTHER" id="PTHR48098">
    <property type="entry name" value="ENTEROCHELIN ESTERASE-RELATED"/>
    <property type="match status" value="1"/>
</dbReference>
<evidence type="ECO:0000313" key="3">
    <source>
        <dbReference type="Proteomes" id="UP000664628"/>
    </source>
</evidence>
<dbReference type="InterPro" id="IPR000801">
    <property type="entry name" value="Esterase-like"/>
</dbReference>
<protein>
    <submittedName>
        <fullName evidence="2">Esterase family protein</fullName>
    </submittedName>
</protein>
<feature type="chain" id="PRO_5046659699" evidence="1">
    <location>
        <begin position="23"/>
        <end position="320"/>
    </location>
</feature>
<dbReference type="PANTHER" id="PTHR48098:SF1">
    <property type="entry name" value="DIACYLGLYCEROL ACYLTRANSFERASE_MYCOLYLTRANSFERASE AG85A"/>
    <property type="match status" value="1"/>
</dbReference>
<name>A0ABS3JNG6_9BACT</name>
<dbReference type="EMBL" id="JAFMYW010000008">
    <property type="protein sequence ID" value="MBO0951528.1"/>
    <property type="molecule type" value="Genomic_DNA"/>
</dbReference>
<dbReference type="Pfam" id="PF00756">
    <property type="entry name" value="Esterase"/>
    <property type="match status" value="1"/>
</dbReference>
<dbReference type="SUPFAM" id="SSF53474">
    <property type="entry name" value="alpha/beta-Hydrolases"/>
    <property type="match status" value="1"/>
</dbReference>
<dbReference type="InterPro" id="IPR029058">
    <property type="entry name" value="AB_hydrolase_fold"/>
</dbReference>
<accession>A0ABS3JNG6</accession>
<keyword evidence="1" id="KW-0732">Signal</keyword>
<reference evidence="2 3" key="1">
    <citation type="submission" date="2021-03" db="EMBL/GenBank/DDBJ databases">
        <title>Fibrella sp. HMF5405 genome sequencing and assembly.</title>
        <authorList>
            <person name="Kang H."/>
            <person name="Kim H."/>
            <person name="Bae S."/>
            <person name="Joh K."/>
        </authorList>
    </citation>
    <scope>NUCLEOTIDE SEQUENCE [LARGE SCALE GENOMIC DNA]</scope>
    <source>
        <strain evidence="2 3">HMF5405</strain>
    </source>
</reference>
<gene>
    <name evidence="2" type="ORF">J2I46_23290</name>
</gene>
<feature type="signal peptide" evidence="1">
    <location>
        <begin position="1"/>
        <end position="22"/>
    </location>
</feature>
<dbReference type="InterPro" id="IPR050583">
    <property type="entry name" value="Mycobacterial_A85_antigen"/>
</dbReference>
<evidence type="ECO:0000313" key="2">
    <source>
        <dbReference type="EMBL" id="MBO0951528.1"/>
    </source>
</evidence>
<dbReference type="Proteomes" id="UP000664628">
    <property type="component" value="Unassembled WGS sequence"/>
</dbReference>
<keyword evidence="3" id="KW-1185">Reference proteome</keyword>
<organism evidence="2 3">
    <name type="scientific">Fibrella forsythiae</name>
    <dbReference type="NCBI Taxonomy" id="2817061"/>
    <lineage>
        <taxon>Bacteria</taxon>
        <taxon>Pseudomonadati</taxon>
        <taxon>Bacteroidota</taxon>
        <taxon>Cytophagia</taxon>
        <taxon>Cytophagales</taxon>
        <taxon>Spirosomataceae</taxon>
        <taxon>Fibrella</taxon>
    </lineage>
</organism>
<dbReference type="Gene3D" id="3.40.50.1820">
    <property type="entry name" value="alpha/beta hydrolase"/>
    <property type="match status" value="1"/>
</dbReference>
<proteinExistence type="predicted"/>
<dbReference type="RefSeq" id="WP_207331484.1">
    <property type="nucleotide sequence ID" value="NZ_JAFMYW010000008.1"/>
</dbReference>
<sequence>MKSSSFLLFLLALVSLSSVVQGQNRRRLNANVQPLPTTGSPLPVMMAPQAHLLESVTMSSSLMNRSVRYSIYLPPDYYVSNRRYPVVYLLHGYTDDETGWTQFGEADRIIDEGIKAGTLPPMIVVMPDGGVTWYMNDYLNKTRYEDMFVTEFIPHIDSTYRTRTKREYRGISGLSMGGHGSLLLAMHHPDLFGSCAALSAAVFTDETMKAMPDDQYNKTFSFLFSGPVKGDERITAHYKRNSPLTLATSAPEGDLKKVRWYLDCGDDDFLTAANAQLHMALIGRKVPHEYRVRDGAHTWTYWRTGLPDALKFIGSQFHQQ</sequence>
<comment type="caution">
    <text evidence="2">The sequence shown here is derived from an EMBL/GenBank/DDBJ whole genome shotgun (WGS) entry which is preliminary data.</text>
</comment>